<dbReference type="EMBL" id="BMZS01000005">
    <property type="protein sequence ID" value="GHD51004.1"/>
    <property type="molecule type" value="Genomic_DNA"/>
</dbReference>
<dbReference type="Pfam" id="PF06904">
    <property type="entry name" value="Extensin-like_C"/>
    <property type="match status" value="1"/>
</dbReference>
<evidence type="ECO:0000256" key="1">
    <source>
        <dbReference type="SAM" id="Phobius"/>
    </source>
</evidence>
<evidence type="ECO:0000313" key="4">
    <source>
        <dbReference type="Proteomes" id="UP000630353"/>
    </source>
</evidence>
<evidence type="ECO:0000259" key="2">
    <source>
        <dbReference type="Pfam" id="PF06904"/>
    </source>
</evidence>
<keyword evidence="1" id="KW-1133">Transmembrane helix</keyword>
<reference evidence="3" key="2">
    <citation type="submission" date="2020-09" db="EMBL/GenBank/DDBJ databases">
        <authorList>
            <person name="Sun Q."/>
            <person name="Kim S."/>
        </authorList>
    </citation>
    <scope>NUCLEOTIDE SEQUENCE</scope>
    <source>
        <strain evidence="3">KCTC 42651</strain>
    </source>
</reference>
<dbReference type="RefSeq" id="WP_189989963.1">
    <property type="nucleotide sequence ID" value="NZ_BMZS01000005.1"/>
</dbReference>
<accession>A0A919CQ69</accession>
<dbReference type="AlphaFoldDB" id="A0A919CQ69"/>
<proteinExistence type="predicted"/>
<sequence length="252" mass="27340">MEEAIEQQEDAPRHGRLGHWLTLSVLPLLVLALLVAVGLTLLRLPAIPPEHLPFARLDLERPVGLATGFQLARLRADPSQCQGVLDLSALQSRPVPSRRTGEFCGFLNAVEVTRSTVAYSAPVRLTCPMAAALYLWERAVVAPAAAKHLGSPVARVDHLGTYSCRRIGGGPAGMPSEHATANAIDIAGFRLADGRRITLAGDWNDGTEAERAFLRAVRDGACDLFRVVLGPDYNAAHRDHFHLDMGMFRACR</sequence>
<dbReference type="InterPro" id="IPR009683">
    <property type="entry name" value="Extensin-like_C"/>
</dbReference>
<keyword evidence="1" id="KW-0472">Membrane</keyword>
<feature type="domain" description="Extensin-like C-terminal" evidence="2">
    <location>
        <begin position="80"/>
        <end position="252"/>
    </location>
</feature>
<dbReference type="Proteomes" id="UP000630353">
    <property type="component" value="Unassembled WGS sequence"/>
</dbReference>
<organism evidence="3 4">
    <name type="scientific">Thalassobaculum fulvum</name>
    <dbReference type="NCBI Taxonomy" id="1633335"/>
    <lineage>
        <taxon>Bacteria</taxon>
        <taxon>Pseudomonadati</taxon>
        <taxon>Pseudomonadota</taxon>
        <taxon>Alphaproteobacteria</taxon>
        <taxon>Rhodospirillales</taxon>
        <taxon>Thalassobaculaceae</taxon>
        <taxon>Thalassobaculum</taxon>
    </lineage>
</organism>
<evidence type="ECO:0000313" key="3">
    <source>
        <dbReference type="EMBL" id="GHD51004.1"/>
    </source>
</evidence>
<protein>
    <recommendedName>
        <fullName evidence="2">Extensin-like C-terminal domain-containing protein</fullName>
    </recommendedName>
</protein>
<comment type="caution">
    <text evidence="3">The sequence shown here is derived from an EMBL/GenBank/DDBJ whole genome shotgun (WGS) entry which is preliminary data.</text>
</comment>
<keyword evidence="4" id="KW-1185">Reference proteome</keyword>
<gene>
    <name evidence="3" type="ORF">GCM10017083_24950</name>
</gene>
<keyword evidence="1" id="KW-0812">Transmembrane</keyword>
<name>A0A919CQ69_9PROT</name>
<reference evidence="3" key="1">
    <citation type="journal article" date="2014" name="Int. J. Syst. Evol. Microbiol.">
        <title>Complete genome sequence of Corynebacterium casei LMG S-19264T (=DSM 44701T), isolated from a smear-ripened cheese.</title>
        <authorList>
            <consortium name="US DOE Joint Genome Institute (JGI-PGF)"/>
            <person name="Walter F."/>
            <person name="Albersmeier A."/>
            <person name="Kalinowski J."/>
            <person name="Ruckert C."/>
        </authorList>
    </citation>
    <scope>NUCLEOTIDE SEQUENCE</scope>
    <source>
        <strain evidence="3">KCTC 42651</strain>
    </source>
</reference>
<feature type="transmembrane region" description="Helical" evidence="1">
    <location>
        <begin position="20"/>
        <end position="42"/>
    </location>
</feature>